<evidence type="ECO:0000313" key="2">
    <source>
        <dbReference type="Proteomes" id="UP001163321"/>
    </source>
</evidence>
<gene>
    <name evidence="1" type="ORF">PsorP6_002125</name>
</gene>
<dbReference type="EMBL" id="CM047580">
    <property type="protein sequence ID" value="KAI9921118.1"/>
    <property type="molecule type" value="Genomic_DNA"/>
</dbReference>
<proteinExistence type="predicted"/>
<organism evidence="1 2">
    <name type="scientific">Peronosclerospora sorghi</name>
    <dbReference type="NCBI Taxonomy" id="230839"/>
    <lineage>
        <taxon>Eukaryota</taxon>
        <taxon>Sar</taxon>
        <taxon>Stramenopiles</taxon>
        <taxon>Oomycota</taxon>
        <taxon>Peronosporomycetes</taxon>
        <taxon>Peronosporales</taxon>
        <taxon>Peronosporaceae</taxon>
        <taxon>Peronosclerospora</taxon>
    </lineage>
</organism>
<keyword evidence="2" id="KW-1185">Reference proteome</keyword>
<accession>A0ACC0WSQ1</accession>
<reference evidence="1 2" key="1">
    <citation type="journal article" date="2022" name="bioRxiv">
        <title>The genome of the oomycete Peronosclerospora sorghi, a cosmopolitan pathogen of maize and sorghum, is inflated with dispersed pseudogenes.</title>
        <authorList>
            <person name="Fletcher K."/>
            <person name="Martin F."/>
            <person name="Isakeit T."/>
            <person name="Cavanaugh K."/>
            <person name="Magill C."/>
            <person name="Michelmore R."/>
        </authorList>
    </citation>
    <scope>NUCLEOTIDE SEQUENCE [LARGE SCALE GENOMIC DNA]</scope>
    <source>
        <strain evidence="1">P6</strain>
    </source>
</reference>
<sequence length="99" mass="11283">MKIQSLTTFFSYGILTELVEKLGAAIEDRFACKSFLPDAVPEKTLREMLKLTLVRTAAQDLPTKHRLHCSHCSRRDLERDATRNRMLACSCVRRGTARS</sequence>
<name>A0ACC0WSQ1_9STRA</name>
<protein>
    <submittedName>
        <fullName evidence="1">Uncharacterized protein</fullName>
    </submittedName>
</protein>
<comment type="caution">
    <text evidence="1">The sequence shown here is derived from an EMBL/GenBank/DDBJ whole genome shotgun (WGS) entry which is preliminary data.</text>
</comment>
<dbReference type="Proteomes" id="UP001163321">
    <property type="component" value="Chromosome 1"/>
</dbReference>
<evidence type="ECO:0000313" key="1">
    <source>
        <dbReference type="EMBL" id="KAI9921118.1"/>
    </source>
</evidence>